<proteinExistence type="predicted"/>
<evidence type="ECO:0000313" key="1">
    <source>
        <dbReference type="EMBL" id="UJF35835.1"/>
    </source>
</evidence>
<reference evidence="1 2" key="1">
    <citation type="journal article" date="2024" name="Int. J. Syst. Evol. Microbiol.">
        <title>Paenibacillus hexagrammi sp. nov., a novel bacterium isolated from the gut content of Hexagrammos agrammus.</title>
        <authorList>
            <person name="Jung H.K."/>
            <person name="Kim D.G."/>
            <person name="Zin H."/>
            <person name="Park J."/>
            <person name="Jung H."/>
            <person name="Kim Y.O."/>
            <person name="Kong H.J."/>
            <person name="Kim J.W."/>
            <person name="Kim Y.S."/>
        </authorList>
    </citation>
    <scope>NUCLEOTIDE SEQUENCE [LARGE SCALE GENOMIC DNA]</scope>
    <source>
        <strain evidence="1 2">YPD9-1</strain>
    </source>
</reference>
<name>A0ABY3SR08_9BACL</name>
<protein>
    <submittedName>
        <fullName evidence="1">Uncharacterized protein</fullName>
    </submittedName>
</protein>
<dbReference type="EMBL" id="CP090978">
    <property type="protein sequence ID" value="UJF35835.1"/>
    <property type="molecule type" value="Genomic_DNA"/>
</dbReference>
<accession>A0ABY3SR08</accession>
<organism evidence="1 2">
    <name type="scientific">Paenibacillus hexagrammi</name>
    <dbReference type="NCBI Taxonomy" id="2908839"/>
    <lineage>
        <taxon>Bacteria</taxon>
        <taxon>Bacillati</taxon>
        <taxon>Bacillota</taxon>
        <taxon>Bacilli</taxon>
        <taxon>Bacillales</taxon>
        <taxon>Paenibacillaceae</taxon>
        <taxon>Paenibacillus</taxon>
    </lineage>
</organism>
<gene>
    <name evidence="1" type="ORF">L0M14_12590</name>
</gene>
<dbReference type="Proteomes" id="UP001649230">
    <property type="component" value="Chromosome"/>
</dbReference>
<dbReference type="RefSeq" id="WP_235122392.1">
    <property type="nucleotide sequence ID" value="NZ_CP090978.1"/>
</dbReference>
<keyword evidence="2" id="KW-1185">Reference proteome</keyword>
<evidence type="ECO:0000313" key="2">
    <source>
        <dbReference type="Proteomes" id="UP001649230"/>
    </source>
</evidence>
<sequence length="64" mass="7660">MKKSKRVLEHHEFETCRKQRKLITVYFQGEPLQTNGIIQEHTEYFVIINGDKFLKTACEFRITS</sequence>